<dbReference type="AlphaFoldDB" id="A0ABD2G1V6"/>
<reference evidence="1 2" key="2">
    <citation type="journal article" date="2024" name="G3 (Bethesda)">
        <title>The genome of the cryopelagic Antarctic bald notothen, Trematomus borchgrevinki.</title>
        <authorList>
            <person name="Rayamajhi N."/>
            <person name="Rivera-Colon A.G."/>
            <person name="Minhas B.F."/>
            <person name="Cheng C.C."/>
            <person name="Catchen J.M."/>
        </authorList>
    </citation>
    <scope>NUCLEOTIDE SEQUENCE [LARGE SCALE GENOMIC DNA]</scope>
    <source>
        <strain evidence="1">AGRC-2024</strain>
    </source>
</reference>
<name>A0ABD2G1V6_PAGBO</name>
<evidence type="ECO:0000313" key="1">
    <source>
        <dbReference type="EMBL" id="KAL3047895.1"/>
    </source>
</evidence>
<protein>
    <submittedName>
        <fullName evidence="1">Uncharacterized protein</fullName>
    </submittedName>
</protein>
<comment type="caution">
    <text evidence="1">The sequence shown here is derived from an EMBL/GenBank/DDBJ whole genome shotgun (WGS) entry which is preliminary data.</text>
</comment>
<keyword evidence="2" id="KW-1185">Reference proteome</keyword>
<accession>A0ABD2G1V6</accession>
<reference evidence="1 2" key="1">
    <citation type="journal article" date="2022" name="G3 (Bethesda)">
        <title>Evaluating Illumina-, Nanopore-, and PacBio-based genome assembly strategies with the bald notothen, Trematomus borchgrevinki.</title>
        <authorList>
            <person name="Rayamajhi N."/>
            <person name="Cheng C.C."/>
            <person name="Catchen J.M."/>
        </authorList>
    </citation>
    <scope>NUCLEOTIDE SEQUENCE [LARGE SCALE GENOMIC DNA]</scope>
    <source>
        <strain evidence="1">AGRC-2024</strain>
    </source>
</reference>
<sequence length="123" mass="14116">MAELDNEAVNSLLLLCEAHLDKQRESMVRLNLQLRELCSRKKDLMLLLESSSSQETLLTTNRNGKRKRDTSAEILVFLEKSGESEEKGERLLQESNQHFQEVCGQMLPLMGRVVSLMEERGRP</sequence>
<organism evidence="1 2">
    <name type="scientific">Pagothenia borchgrevinki</name>
    <name type="common">Bald rockcod</name>
    <name type="synonym">Trematomus borchgrevinki</name>
    <dbReference type="NCBI Taxonomy" id="8213"/>
    <lineage>
        <taxon>Eukaryota</taxon>
        <taxon>Metazoa</taxon>
        <taxon>Chordata</taxon>
        <taxon>Craniata</taxon>
        <taxon>Vertebrata</taxon>
        <taxon>Euteleostomi</taxon>
        <taxon>Actinopterygii</taxon>
        <taxon>Neopterygii</taxon>
        <taxon>Teleostei</taxon>
        <taxon>Neoteleostei</taxon>
        <taxon>Acanthomorphata</taxon>
        <taxon>Eupercaria</taxon>
        <taxon>Perciformes</taxon>
        <taxon>Notothenioidei</taxon>
        <taxon>Nototheniidae</taxon>
        <taxon>Pagothenia</taxon>
    </lineage>
</organism>
<dbReference type="EMBL" id="JBIYXZ010002084">
    <property type="protein sequence ID" value="KAL3047895.1"/>
    <property type="molecule type" value="Genomic_DNA"/>
</dbReference>
<proteinExistence type="predicted"/>
<dbReference type="Proteomes" id="UP001619887">
    <property type="component" value="Unassembled WGS sequence"/>
</dbReference>
<evidence type="ECO:0000313" key="2">
    <source>
        <dbReference type="Proteomes" id="UP001619887"/>
    </source>
</evidence>
<gene>
    <name evidence="1" type="ORF">OYC64_021957</name>
</gene>